<keyword evidence="6" id="KW-1185">Reference proteome</keyword>
<evidence type="ECO:0000256" key="2">
    <source>
        <dbReference type="ARBA" id="ARBA00022801"/>
    </source>
</evidence>
<dbReference type="InterPro" id="IPR000073">
    <property type="entry name" value="AB_hydrolase_1"/>
</dbReference>
<dbReference type="PANTHER" id="PTHR21661:SF35">
    <property type="entry name" value="EPOXIDE HYDROLASE"/>
    <property type="match status" value="1"/>
</dbReference>
<protein>
    <recommendedName>
        <fullName evidence="4">AB hydrolase-1 domain-containing protein</fullName>
    </recommendedName>
</protein>
<evidence type="ECO:0000256" key="1">
    <source>
        <dbReference type="ARBA" id="ARBA00010088"/>
    </source>
</evidence>
<comment type="caution">
    <text evidence="5">The sequence shown here is derived from an EMBL/GenBank/DDBJ whole genome shotgun (WGS) entry which is preliminary data.</text>
</comment>
<feature type="domain" description="AB hydrolase-1" evidence="4">
    <location>
        <begin position="7"/>
        <end position="73"/>
    </location>
</feature>
<dbReference type="SUPFAM" id="SSF53474">
    <property type="entry name" value="alpha/beta-Hydrolases"/>
    <property type="match status" value="1"/>
</dbReference>
<dbReference type="EMBL" id="BOMP01000013">
    <property type="protein sequence ID" value="GIE37961.1"/>
    <property type="molecule type" value="Genomic_DNA"/>
</dbReference>
<evidence type="ECO:0000256" key="3">
    <source>
        <dbReference type="SAM" id="MobiDB-lite"/>
    </source>
</evidence>
<dbReference type="Pfam" id="PF00561">
    <property type="entry name" value="Abhydrolase_1"/>
    <property type="match status" value="1"/>
</dbReference>
<reference evidence="5 6" key="1">
    <citation type="submission" date="2021-01" db="EMBL/GenBank/DDBJ databases">
        <title>Whole genome shotgun sequence of Actinoplanes lobatus NBRC 12513.</title>
        <authorList>
            <person name="Komaki H."/>
            <person name="Tamura T."/>
        </authorList>
    </citation>
    <scope>NUCLEOTIDE SEQUENCE [LARGE SCALE GENOMIC DNA]</scope>
    <source>
        <strain evidence="5 6">NBRC 12513</strain>
    </source>
</reference>
<dbReference type="InterPro" id="IPR029058">
    <property type="entry name" value="AB_hydrolase_fold"/>
</dbReference>
<dbReference type="PANTHER" id="PTHR21661">
    <property type="entry name" value="EPOXIDE HYDROLASE 1-RELATED"/>
    <property type="match status" value="1"/>
</dbReference>
<name>A0ABQ4AAD0_9ACTN</name>
<dbReference type="Proteomes" id="UP000631312">
    <property type="component" value="Unassembled WGS sequence"/>
</dbReference>
<evidence type="ECO:0000313" key="5">
    <source>
        <dbReference type="EMBL" id="GIE37961.1"/>
    </source>
</evidence>
<accession>A0ABQ4AAD0</accession>
<evidence type="ECO:0000259" key="4">
    <source>
        <dbReference type="Pfam" id="PF00561"/>
    </source>
</evidence>
<proteinExistence type="inferred from homology"/>
<dbReference type="Gene3D" id="3.40.50.1820">
    <property type="entry name" value="alpha/beta hydrolase"/>
    <property type="match status" value="1"/>
</dbReference>
<sequence>MGAGAFPLILTHGWPGSVLEWAGMAPLLTGEFDVVIPSLPGYGFSGKPATAGWGVERIAAAWAQIMAGLGCQRYGAAGTGAGTSPPWSCPACWPPACGRSSARWRDGVRRRPGAPGWAGR</sequence>
<evidence type="ECO:0000313" key="6">
    <source>
        <dbReference type="Proteomes" id="UP000631312"/>
    </source>
</evidence>
<feature type="region of interest" description="Disordered" evidence="3">
    <location>
        <begin position="99"/>
        <end position="120"/>
    </location>
</feature>
<gene>
    <name evidence="5" type="ORF">Alo02nite_08590</name>
</gene>
<comment type="similarity">
    <text evidence="1">Belongs to the peptidase S33 family.</text>
</comment>
<keyword evidence="2" id="KW-0378">Hydrolase</keyword>
<organism evidence="5 6">
    <name type="scientific">Actinoplanes lobatus</name>
    <dbReference type="NCBI Taxonomy" id="113568"/>
    <lineage>
        <taxon>Bacteria</taxon>
        <taxon>Bacillati</taxon>
        <taxon>Actinomycetota</taxon>
        <taxon>Actinomycetes</taxon>
        <taxon>Micromonosporales</taxon>
        <taxon>Micromonosporaceae</taxon>
        <taxon>Actinoplanes</taxon>
    </lineage>
</organism>